<dbReference type="GeneID" id="64631525"/>
<dbReference type="Proteomes" id="UP000807769">
    <property type="component" value="Unassembled WGS sequence"/>
</dbReference>
<protein>
    <submittedName>
        <fullName evidence="1">Uncharacterized protein</fullName>
    </submittedName>
</protein>
<reference evidence="1" key="1">
    <citation type="journal article" date="2020" name="New Phytol.">
        <title>Comparative genomics reveals dynamic genome evolution in host specialist ectomycorrhizal fungi.</title>
        <authorList>
            <person name="Lofgren L.A."/>
            <person name="Nguyen N.H."/>
            <person name="Vilgalys R."/>
            <person name="Ruytinx J."/>
            <person name="Liao H.L."/>
            <person name="Branco S."/>
            <person name="Kuo A."/>
            <person name="LaButti K."/>
            <person name="Lipzen A."/>
            <person name="Andreopoulos W."/>
            <person name="Pangilinan J."/>
            <person name="Riley R."/>
            <person name="Hundley H."/>
            <person name="Na H."/>
            <person name="Barry K."/>
            <person name="Grigoriev I.V."/>
            <person name="Stajich J.E."/>
            <person name="Kennedy P.G."/>
        </authorList>
    </citation>
    <scope>NUCLEOTIDE SEQUENCE</scope>
    <source>
        <strain evidence="1">MN1</strain>
    </source>
</reference>
<dbReference type="RefSeq" id="XP_041185112.1">
    <property type="nucleotide sequence ID" value="XM_041337509.1"/>
</dbReference>
<sequence length="72" mass="8256">MVSPTLQNYRTMGLGTLRDDLQRLLESTLMDSWMPADVRKEGNYPLVTVDSMLIFRDGMLTRRMDDGLCDAE</sequence>
<keyword evidence="2" id="KW-1185">Reference proteome</keyword>
<comment type="caution">
    <text evidence="1">The sequence shown here is derived from an EMBL/GenBank/DDBJ whole genome shotgun (WGS) entry which is preliminary data.</text>
</comment>
<gene>
    <name evidence="1" type="ORF">BJ212DRAFT_1412991</name>
</gene>
<accession>A0A9P7ASP3</accession>
<dbReference type="EMBL" id="JABBWG010000385">
    <property type="protein sequence ID" value="KAG1794304.1"/>
    <property type="molecule type" value="Genomic_DNA"/>
</dbReference>
<organism evidence="1 2">
    <name type="scientific">Suillus subaureus</name>
    <dbReference type="NCBI Taxonomy" id="48587"/>
    <lineage>
        <taxon>Eukaryota</taxon>
        <taxon>Fungi</taxon>
        <taxon>Dikarya</taxon>
        <taxon>Basidiomycota</taxon>
        <taxon>Agaricomycotina</taxon>
        <taxon>Agaricomycetes</taxon>
        <taxon>Agaricomycetidae</taxon>
        <taxon>Boletales</taxon>
        <taxon>Suillineae</taxon>
        <taxon>Suillaceae</taxon>
        <taxon>Suillus</taxon>
    </lineage>
</organism>
<evidence type="ECO:0000313" key="1">
    <source>
        <dbReference type="EMBL" id="KAG1794304.1"/>
    </source>
</evidence>
<proteinExistence type="predicted"/>
<evidence type="ECO:0000313" key="2">
    <source>
        <dbReference type="Proteomes" id="UP000807769"/>
    </source>
</evidence>
<name>A0A9P7ASP3_9AGAM</name>
<dbReference type="AlphaFoldDB" id="A0A9P7ASP3"/>